<evidence type="ECO:0000259" key="5">
    <source>
        <dbReference type="PROSITE" id="PS50067"/>
    </source>
</evidence>
<keyword evidence="3 4" id="KW-0505">Motor protein</keyword>
<keyword evidence="2 3" id="KW-0067">ATP-binding</keyword>
<evidence type="ECO:0000256" key="4">
    <source>
        <dbReference type="RuleBase" id="RU000394"/>
    </source>
</evidence>
<feature type="domain" description="Kinesin motor" evidence="5">
    <location>
        <begin position="5"/>
        <end position="327"/>
    </location>
</feature>
<dbReference type="Gene3D" id="3.40.850.10">
    <property type="entry name" value="Kinesin motor domain"/>
    <property type="match status" value="1"/>
</dbReference>
<gene>
    <name evidence="6" type="primary">KIF1C</name>
</gene>
<dbReference type="OMA" id="VESEHCV"/>
<protein>
    <recommendedName>
        <fullName evidence="4">Kinesin-like protein</fullName>
    </recommendedName>
</protein>
<keyword evidence="7" id="KW-1185">Reference proteome</keyword>
<dbReference type="InterPro" id="IPR001752">
    <property type="entry name" value="Kinesin_motor_dom"/>
</dbReference>
<reference evidence="6" key="2">
    <citation type="submission" date="2025-08" db="UniProtKB">
        <authorList>
            <consortium name="Ensembl"/>
        </authorList>
    </citation>
    <scope>IDENTIFICATION</scope>
</reference>
<dbReference type="InterPro" id="IPR019821">
    <property type="entry name" value="Kinesin_motor_CS"/>
</dbReference>
<dbReference type="PANTHER" id="PTHR47117">
    <property type="entry name" value="STAR-RELATED LIPID TRANSFER PROTEIN 9"/>
    <property type="match status" value="1"/>
</dbReference>
<dbReference type="SUPFAM" id="SSF52540">
    <property type="entry name" value="P-loop containing nucleoside triphosphate hydrolases"/>
    <property type="match status" value="1"/>
</dbReference>
<dbReference type="Pfam" id="PF00225">
    <property type="entry name" value="Kinesin"/>
    <property type="match status" value="2"/>
</dbReference>
<evidence type="ECO:0000256" key="1">
    <source>
        <dbReference type="ARBA" id="ARBA00022741"/>
    </source>
</evidence>
<accession>A0A671U3Z6</accession>
<dbReference type="PANTHER" id="PTHR47117:SF9">
    <property type="entry name" value="KINESIN-LIKE PROTEIN KIF1C ISOFORM X1"/>
    <property type="match status" value="1"/>
</dbReference>
<keyword evidence="4" id="KW-0493">Microtubule</keyword>
<dbReference type="GO" id="GO:0005524">
    <property type="term" value="F:ATP binding"/>
    <property type="evidence" value="ECO:0007669"/>
    <property type="project" value="UniProtKB-UniRule"/>
</dbReference>
<dbReference type="CDD" id="cd01365">
    <property type="entry name" value="KISc_KIF1A_KIF1B"/>
    <property type="match status" value="1"/>
</dbReference>
<dbReference type="InterPro" id="IPR032405">
    <property type="entry name" value="Kinesin_assoc"/>
</dbReference>
<proteinExistence type="inferred from homology"/>
<dbReference type="GeneTree" id="ENSGT00940000159295"/>
<dbReference type="InterPro" id="IPR036961">
    <property type="entry name" value="Kinesin_motor_dom_sf"/>
</dbReference>
<comment type="similarity">
    <text evidence="3 4">Belongs to the TRAFAC class myosin-kinesin ATPase superfamily. Kinesin family.</text>
</comment>
<evidence type="ECO:0000313" key="6">
    <source>
        <dbReference type="Ensembl" id="ENSSAUP00010008800.1"/>
    </source>
</evidence>
<evidence type="ECO:0000256" key="3">
    <source>
        <dbReference type="PROSITE-ProRule" id="PRU00283"/>
    </source>
</evidence>
<dbReference type="Gene3D" id="6.10.250.2520">
    <property type="match status" value="1"/>
</dbReference>
<keyword evidence="1 3" id="KW-0547">Nucleotide-binding</keyword>
<dbReference type="PRINTS" id="PR00380">
    <property type="entry name" value="KINESINHEAVY"/>
</dbReference>
<name>A0A671U3Z6_SPAAU</name>
<reference evidence="6" key="3">
    <citation type="submission" date="2025-09" db="UniProtKB">
        <authorList>
            <consortium name="Ensembl"/>
        </authorList>
    </citation>
    <scope>IDENTIFICATION</scope>
</reference>
<dbReference type="GO" id="GO:0005874">
    <property type="term" value="C:microtubule"/>
    <property type="evidence" value="ECO:0007669"/>
    <property type="project" value="UniProtKB-KW"/>
</dbReference>
<dbReference type="GO" id="GO:0007018">
    <property type="term" value="P:microtubule-based movement"/>
    <property type="evidence" value="ECO:0007669"/>
    <property type="project" value="InterPro"/>
</dbReference>
<dbReference type="GO" id="GO:0008017">
    <property type="term" value="F:microtubule binding"/>
    <property type="evidence" value="ECO:0007669"/>
    <property type="project" value="InterPro"/>
</dbReference>
<dbReference type="Pfam" id="PF16183">
    <property type="entry name" value="Kinesin_assoc"/>
    <property type="match status" value="2"/>
</dbReference>
<evidence type="ECO:0000256" key="2">
    <source>
        <dbReference type="ARBA" id="ARBA00022840"/>
    </source>
</evidence>
<sequence length="534" mass="59412">MAGASVKVAVRVRPFNSRETGRNAKCVIQMQGNTTCISNPKQPKDGAKNFTFDYSYWSHTTADDPSFACQKQVYKDIGEEMLLHAFEGYNVCIFAYGQTGGGKSYTMMGKQEPGQEGIIPQLCEDFDRRFIDRCLLHLQSQGTLRVREHPILGPYVEDLSKLAVTGFNDIQDLMDAGNKARTVAATNMNETSSRSHAVFTIVFTQKRRDQMTSLDTEKVSKISLVDLAGSERADSSGAKGTRLKEGANINKSLTTLGKVISALAEMQSNKKRKSDFIPYRDSVLTWLLKENLGGNSRTAMIAALSPADINYEETLSTLRYADRAKQIRCNAVINEDPNAKLIRELKAEVERLRNLLFSQGLQDSLRPLSSEQSPTVAAMISPLAPVSIGRELQPRLFGCETEKIIAELNETWEEKLRKTESIRLERESLLAEMGVSIKEDGGTLGVFSPKGTPHLVNLNEDPLMSECLLYYIKEGFTRSHLSLINHLTVSELRAPSAGQCDRQTADQSDLRSVSSERPLLVGPQQLQLRNNLHR</sequence>
<feature type="binding site" evidence="3">
    <location>
        <begin position="97"/>
        <end position="104"/>
    </location>
    <ligand>
        <name>ATP</name>
        <dbReference type="ChEBI" id="CHEBI:30616"/>
    </ligand>
</feature>
<dbReference type="FunFam" id="3.40.850.10:FF:000167">
    <property type="entry name" value="Uncharacterized protein"/>
    <property type="match status" value="1"/>
</dbReference>
<dbReference type="Gene3D" id="2.60.200.20">
    <property type="match status" value="1"/>
</dbReference>
<dbReference type="Ensembl" id="ENSSAUT00010009404.1">
    <property type="protein sequence ID" value="ENSSAUP00010008800.1"/>
    <property type="gene ID" value="ENSSAUG00010004344.1"/>
</dbReference>
<organism evidence="6 7">
    <name type="scientific">Sparus aurata</name>
    <name type="common">Gilthead sea bream</name>
    <dbReference type="NCBI Taxonomy" id="8175"/>
    <lineage>
        <taxon>Eukaryota</taxon>
        <taxon>Metazoa</taxon>
        <taxon>Chordata</taxon>
        <taxon>Craniata</taxon>
        <taxon>Vertebrata</taxon>
        <taxon>Euteleostomi</taxon>
        <taxon>Actinopterygii</taxon>
        <taxon>Neopterygii</taxon>
        <taxon>Teleostei</taxon>
        <taxon>Neoteleostei</taxon>
        <taxon>Acanthomorphata</taxon>
        <taxon>Eupercaria</taxon>
        <taxon>Spariformes</taxon>
        <taxon>Sparidae</taxon>
        <taxon>Sparus</taxon>
    </lineage>
</organism>
<evidence type="ECO:0000313" key="7">
    <source>
        <dbReference type="Proteomes" id="UP000472265"/>
    </source>
</evidence>
<dbReference type="PROSITE" id="PS50067">
    <property type="entry name" value="KINESIN_MOTOR_2"/>
    <property type="match status" value="1"/>
</dbReference>
<dbReference type="PROSITE" id="PS00411">
    <property type="entry name" value="KINESIN_MOTOR_1"/>
    <property type="match status" value="1"/>
</dbReference>
<dbReference type="AlphaFoldDB" id="A0A671U3Z6"/>
<dbReference type="InterPro" id="IPR027417">
    <property type="entry name" value="P-loop_NTPase"/>
</dbReference>
<reference evidence="6" key="1">
    <citation type="submission" date="2021-04" db="EMBL/GenBank/DDBJ databases">
        <authorList>
            <consortium name="Wellcome Sanger Institute Data Sharing"/>
        </authorList>
    </citation>
    <scope>NUCLEOTIDE SEQUENCE [LARGE SCALE GENOMIC DNA]</scope>
</reference>
<dbReference type="SMART" id="SM00129">
    <property type="entry name" value="KISc"/>
    <property type="match status" value="1"/>
</dbReference>
<dbReference type="GO" id="GO:0003777">
    <property type="term" value="F:microtubule motor activity"/>
    <property type="evidence" value="ECO:0007669"/>
    <property type="project" value="InterPro"/>
</dbReference>
<dbReference type="Proteomes" id="UP000472265">
    <property type="component" value="Chromosome 10"/>
</dbReference>